<feature type="binding site" evidence="20">
    <location>
        <position position="166"/>
    </location>
    <ligand>
        <name>D-ribulose 5-phosphate</name>
        <dbReference type="ChEBI" id="CHEBI:58121"/>
    </ligand>
</feature>
<feature type="site" description="Essential for DHBP synthase activity" evidence="20">
    <location>
        <position position="126"/>
    </location>
</feature>
<evidence type="ECO:0000256" key="9">
    <source>
        <dbReference type="ARBA" id="ARBA00022723"/>
    </source>
</evidence>
<comment type="catalytic activity">
    <reaction evidence="19 20">
        <text>GTP + 4 H2O = 2,5-diamino-6-hydroxy-4-(5-phosphoribosylamino)-pyrimidine + formate + 2 phosphate + 3 H(+)</text>
        <dbReference type="Rhea" id="RHEA:23704"/>
        <dbReference type="ChEBI" id="CHEBI:15377"/>
        <dbReference type="ChEBI" id="CHEBI:15378"/>
        <dbReference type="ChEBI" id="CHEBI:15740"/>
        <dbReference type="ChEBI" id="CHEBI:37565"/>
        <dbReference type="ChEBI" id="CHEBI:43474"/>
        <dbReference type="ChEBI" id="CHEBI:58614"/>
        <dbReference type="EC" id="3.5.4.25"/>
    </reaction>
</comment>
<dbReference type="SUPFAM" id="SSF142695">
    <property type="entry name" value="RibA-like"/>
    <property type="match status" value="1"/>
</dbReference>
<dbReference type="Pfam" id="PF00925">
    <property type="entry name" value="GTP_cyclohydro2"/>
    <property type="match status" value="1"/>
</dbReference>
<feature type="binding site" evidence="20">
    <location>
        <position position="319"/>
    </location>
    <ligand>
        <name>GTP</name>
        <dbReference type="ChEBI" id="CHEBI:37565"/>
    </ligand>
</feature>
<dbReference type="FunFam" id="3.40.50.10990:FF:000001">
    <property type="entry name" value="Riboflavin biosynthesis protein RibBA"/>
    <property type="match status" value="1"/>
</dbReference>
<keyword evidence="12 20" id="KW-0862">Zinc</keyword>
<keyword evidence="17 20" id="KW-0511">Multifunctional enzyme</keyword>
<evidence type="ECO:0000256" key="6">
    <source>
        <dbReference type="ARBA" id="ARBA00005520"/>
    </source>
</evidence>
<dbReference type="NCBIfam" id="TIGR00505">
    <property type="entry name" value="ribA"/>
    <property type="match status" value="1"/>
</dbReference>
<keyword evidence="9 20" id="KW-0479">Metal-binding</keyword>
<feature type="binding site" evidence="20">
    <location>
        <begin position="26"/>
        <end position="27"/>
    </location>
    <ligand>
        <name>D-ribulose 5-phosphate</name>
        <dbReference type="ChEBI" id="CHEBI:58121"/>
    </ligand>
</feature>
<evidence type="ECO:0000256" key="12">
    <source>
        <dbReference type="ARBA" id="ARBA00022833"/>
    </source>
</evidence>
<comment type="function">
    <text evidence="18 20">Catalyzes the conversion of GTP to 2,5-diamino-6-ribosylamino-4(3H)-pyrimidinone 5'-phosphate (DARP), formate and pyrophosphate.</text>
</comment>
<feature type="site" description="Essential for DHBP synthase activity" evidence="20">
    <location>
        <position position="166"/>
    </location>
</feature>
<feature type="binding site" evidence="20">
    <location>
        <begin position="140"/>
        <end position="144"/>
    </location>
    <ligand>
        <name>D-ribulose 5-phosphate</name>
        <dbReference type="ChEBI" id="CHEBI:58121"/>
    </ligand>
</feature>
<dbReference type="PANTHER" id="PTHR21327:SF18">
    <property type="entry name" value="3,4-DIHYDROXY-2-BUTANONE 4-PHOSPHATE SYNTHASE"/>
    <property type="match status" value="1"/>
</dbReference>
<feature type="region of interest" description="DHBP synthase" evidence="20">
    <location>
        <begin position="1"/>
        <end position="203"/>
    </location>
</feature>
<dbReference type="CDD" id="cd00641">
    <property type="entry name" value="GTP_cyclohydro2"/>
    <property type="match status" value="1"/>
</dbReference>
<comment type="pathway">
    <text evidence="4 20">Cofactor biosynthesis; riboflavin biosynthesis; 5-amino-6-(D-ribitylamino)uracil from GTP: step 1/4.</text>
</comment>
<evidence type="ECO:0000256" key="4">
    <source>
        <dbReference type="ARBA" id="ARBA00004853"/>
    </source>
</evidence>
<dbReference type="GO" id="GO:0008686">
    <property type="term" value="F:3,4-dihydroxy-2-butanone-4-phosphate synthase activity"/>
    <property type="evidence" value="ECO:0007669"/>
    <property type="project" value="UniProtKB-UniRule"/>
</dbReference>
<dbReference type="PIRSF" id="PIRSF001259">
    <property type="entry name" value="RibA"/>
    <property type="match status" value="1"/>
</dbReference>
<name>A0A1A9I4N3_9BACT</name>
<comment type="pathway">
    <text evidence="5 20">Cofactor biosynthesis; riboflavin biosynthesis; 2-hydroxy-3-oxobutyl phosphate from D-ribulose 5-phosphate: step 1/1.</text>
</comment>
<dbReference type="EC" id="4.1.99.12" evidence="20"/>
<feature type="binding site" evidence="20">
    <location>
        <begin position="254"/>
        <end position="258"/>
    </location>
    <ligand>
        <name>GTP</name>
        <dbReference type="ChEBI" id="CHEBI:37565"/>
    </ligand>
</feature>
<dbReference type="FunFam" id="3.90.870.10:FF:000001">
    <property type="entry name" value="Riboflavin biosynthesis protein RibBA"/>
    <property type="match status" value="1"/>
</dbReference>
<dbReference type="HAMAP" id="MF_01283">
    <property type="entry name" value="RibBA"/>
    <property type="match status" value="1"/>
</dbReference>
<comment type="function">
    <text evidence="3 20">Catalyzes the conversion of D-ribulose 5-phosphate to formate and 3,4-dihydroxy-2-butanone 4-phosphate.</text>
</comment>
<dbReference type="InterPro" id="IPR000422">
    <property type="entry name" value="DHBP_synthase_RibB"/>
</dbReference>
<feature type="binding site" evidence="20">
    <location>
        <position position="31"/>
    </location>
    <ligand>
        <name>D-ribulose 5-phosphate</name>
        <dbReference type="ChEBI" id="CHEBI:58121"/>
    </ligand>
</feature>
<dbReference type="InterPro" id="IPR032677">
    <property type="entry name" value="GTP_cyclohydro_II"/>
</dbReference>
<evidence type="ECO:0000256" key="3">
    <source>
        <dbReference type="ARBA" id="ARBA00002284"/>
    </source>
</evidence>
<evidence type="ECO:0000256" key="2">
    <source>
        <dbReference type="ARBA" id="ARBA00001936"/>
    </source>
</evidence>
<dbReference type="GO" id="GO:0000287">
    <property type="term" value="F:magnesium ion binding"/>
    <property type="evidence" value="ECO:0007669"/>
    <property type="project" value="UniProtKB-UniRule"/>
</dbReference>
<dbReference type="AlphaFoldDB" id="A0A1A9I4N3"/>
<dbReference type="Proteomes" id="UP000077667">
    <property type="component" value="Chromosome"/>
</dbReference>
<comment type="catalytic activity">
    <reaction evidence="1 20">
        <text>D-ribulose 5-phosphate = (2S)-2-hydroxy-3-oxobutyl phosphate + formate + H(+)</text>
        <dbReference type="Rhea" id="RHEA:18457"/>
        <dbReference type="ChEBI" id="CHEBI:15378"/>
        <dbReference type="ChEBI" id="CHEBI:15740"/>
        <dbReference type="ChEBI" id="CHEBI:58121"/>
        <dbReference type="ChEBI" id="CHEBI:58830"/>
        <dbReference type="EC" id="4.1.99.12"/>
    </reaction>
</comment>
<dbReference type="NCBIfam" id="NF006803">
    <property type="entry name" value="PRK09311.1"/>
    <property type="match status" value="1"/>
</dbReference>
<feature type="binding site" evidence="20">
    <location>
        <position position="272"/>
    </location>
    <ligand>
        <name>Zn(2+)</name>
        <dbReference type="ChEBI" id="CHEBI:29105"/>
        <note>catalytic</note>
    </ligand>
</feature>
<evidence type="ECO:0000256" key="7">
    <source>
        <dbReference type="ARBA" id="ARBA00008976"/>
    </source>
</evidence>
<dbReference type="InterPro" id="IPR016299">
    <property type="entry name" value="Riboflavin_synth_RibBA"/>
</dbReference>
<comment type="similarity">
    <text evidence="6 20">In the N-terminal section; belongs to the DHBP synthase family.</text>
</comment>
<dbReference type="RefSeq" id="WP_067758862.1">
    <property type="nucleotide sequence ID" value="NZ_CP015772.1"/>
</dbReference>
<feature type="active site" description="Proton acceptor; for GTP cyclohydrolase activity" evidence="20">
    <location>
        <position position="331"/>
    </location>
</feature>
<dbReference type="OrthoDB" id="9793111at2"/>
<dbReference type="NCBIfam" id="TIGR00506">
    <property type="entry name" value="ribB"/>
    <property type="match status" value="1"/>
</dbReference>
<keyword evidence="15 20" id="KW-0464">Manganese</keyword>
<keyword evidence="8 20" id="KW-0686">Riboflavin biosynthesis</keyword>
<evidence type="ECO:0000256" key="19">
    <source>
        <dbReference type="ARBA" id="ARBA00049295"/>
    </source>
</evidence>
<keyword evidence="13 20" id="KW-0460">Magnesium</keyword>
<evidence type="ECO:0000256" key="11">
    <source>
        <dbReference type="ARBA" id="ARBA00022801"/>
    </source>
</evidence>
<feature type="binding site" evidence="20">
    <location>
        <position position="27"/>
    </location>
    <ligand>
        <name>Mg(2+)</name>
        <dbReference type="ChEBI" id="CHEBI:18420"/>
        <label>2</label>
    </ligand>
</feature>
<sequence>MFDTIESAIEAIKNGQLVIVVDDEDRENEGDFITAAATITPQTVNFMAKNGRGLICAPLPEERCDELNLPPMVTNNTALHETAFTISVDLLGNGCGTGISASDRAKTIEALNNPFTNPSDLGRPGHIFPLRSKKGGVLRRVGHTEAATDLARLAGFPYPYGAVLVEIMNDDGTMARLPDLIKVKEQFGLKLISIKDLIEYRLKRDSLIEEIVRVNMPTKYGDFTLVAFKDKNSNNEHLALIKGEWEKDEAVLTRVHSSCFTGDILGSLRCDCGDQLHKAMQMVEQEGKGIILYMNQEGRGIGLMNKLKAYKLQENGMDTVEANLHLGFKMDERDYGVGAQILRHLNVTKLRLMSNNPRKRVGLNGYGLEIVESVPIIIKPNEHNEKYLRTKKEKLGHEF</sequence>
<evidence type="ECO:0000256" key="15">
    <source>
        <dbReference type="ARBA" id="ARBA00023211"/>
    </source>
</evidence>
<dbReference type="Gene3D" id="3.90.870.10">
    <property type="entry name" value="DHBP synthase"/>
    <property type="match status" value="1"/>
</dbReference>
<evidence type="ECO:0000256" key="1">
    <source>
        <dbReference type="ARBA" id="ARBA00000141"/>
    </source>
</evidence>
<comment type="cofactor">
    <cofactor evidence="20">
        <name>Mg(2+)</name>
        <dbReference type="ChEBI" id="CHEBI:18420"/>
    </cofactor>
    <cofactor evidence="20">
        <name>Mn(2+)</name>
        <dbReference type="ChEBI" id="CHEBI:29035"/>
    </cofactor>
    <text evidence="20">Binds 2 divalent metal cations per subunit. Magnesium or manganese.</text>
</comment>
<dbReference type="InterPro" id="IPR017945">
    <property type="entry name" value="DHBP_synth_RibB-like_a/b_dom"/>
</dbReference>
<feature type="active site" description="Nucleophile; for GTP cyclohydrolase activity" evidence="20">
    <location>
        <position position="333"/>
    </location>
</feature>
<feature type="binding site" evidence="20">
    <location>
        <position position="143"/>
    </location>
    <ligand>
        <name>Mg(2+)</name>
        <dbReference type="ChEBI" id="CHEBI:18420"/>
        <label>2</label>
    </ligand>
</feature>
<evidence type="ECO:0000313" key="23">
    <source>
        <dbReference type="Proteomes" id="UP000077667"/>
    </source>
</evidence>
<dbReference type="GO" id="GO:0003935">
    <property type="term" value="F:GTP cyclohydrolase II activity"/>
    <property type="evidence" value="ECO:0007669"/>
    <property type="project" value="UniProtKB-UniRule"/>
</dbReference>
<comment type="cofactor">
    <cofactor evidence="20">
        <name>Zn(2+)</name>
        <dbReference type="ChEBI" id="CHEBI:29105"/>
    </cofactor>
    <text evidence="20">Binds 1 zinc ion per subunit.</text>
</comment>
<feature type="binding site" evidence="20">
    <location>
        <position position="259"/>
    </location>
    <ligand>
        <name>Zn(2+)</name>
        <dbReference type="ChEBI" id="CHEBI:29105"/>
        <note>catalytic</note>
    </ligand>
</feature>
<evidence type="ECO:0000256" key="10">
    <source>
        <dbReference type="ARBA" id="ARBA00022741"/>
    </source>
</evidence>
<feature type="domain" description="GTP cyclohydrolase II" evidence="21">
    <location>
        <begin position="211"/>
        <end position="375"/>
    </location>
</feature>
<dbReference type="InterPro" id="IPR036144">
    <property type="entry name" value="RibA-like_sf"/>
</dbReference>
<dbReference type="KEGG" id="nia:A8C56_17410"/>
<accession>A0A1A9I4N3</accession>
<dbReference type="GO" id="GO:0008270">
    <property type="term" value="F:zinc ion binding"/>
    <property type="evidence" value="ECO:0007669"/>
    <property type="project" value="UniProtKB-UniRule"/>
</dbReference>
<comment type="similarity">
    <text evidence="7 20">In the C-terminal section; belongs to the GTP cyclohydrolase II family.</text>
</comment>
<feature type="region of interest" description="GTP cyclohydrolase II" evidence="20">
    <location>
        <begin position="204"/>
        <end position="399"/>
    </location>
</feature>
<proteinExistence type="inferred from homology"/>
<dbReference type="EC" id="3.5.4.25" evidence="20"/>
<keyword evidence="14 20" id="KW-0342">GTP-binding</keyword>
<protein>
    <recommendedName>
        <fullName evidence="20">Riboflavin biosynthesis protein RibBA</fullName>
    </recommendedName>
    <domain>
        <recommendedName>
            <fullName evidence="20">3,4-dihydroxy-2-butanone 4-phosphate synthase</fullName>
            <shortName evidence="20">DHBP synthase</shortName>
            <ecNumber evidence="20">4.1.99.12</ecNumber>
        </recommendedName>
    </domain>
    <domain>
        <recommendedName>
            <fullName evidence="20">GTP cyclohydrolase-2</fullName>
            <ecNumber evidence="20">3.5.4.25</ecNumber>
        </recommendedName>
        <alternativeName>
            <fullName evidence="20">GTP cyclohydrolase II</fullName>
        </alternativeName>
    </domain>
</protein>
<dbReference type="PANTHER" id="PTHR21327">
    <property type="entry name" value="GTP CYCLOHYDROLASE II-RELATED"/>
    <property type="match status" value="1"/>
</dbReference>
<dbReference type="Pfam" id="PF00926">
    <property type="entry name" value="DHBP_synthase"/>
    <property type="match status" value="1"/>
</dbReference>
<dbReference type="GO" id="GO:0005525">
    <property type="term" value="F:GTP binding"/>
    <property type="evidence" value="ECO:0007669"/>
    <property type="project" value="UniProtKB-KW"/>
</dbReference>
<evidence type="ECO:0000256" key="5">
    <source>
        <dbReference type="ARBA" id="ARBA00004904"/>
    </source>
</evidence>
<evidence type="ECO:0000256" key="17">
    <source>
        <dbReference type="ARBA" id="ARBA00023268"/>
    </source>
</evidence>
<keyword evidence="23" id="KW-1185">Reference proteome</keyword>
<dbReference type="EMBL" id="CP015772">
    <property type="protein sequence ID" value="ANH82513.1"/>
    <property type="molecule type" value="Genomic_DNA"/>
</dbReference>
<feature type="binding site" evidence="20">
    <location>
        <position position="270"/>
    </location>
    <ligand>
        <name>Zn(2+)</name>
        <dbReference type="ChEBI" id="CHEBI:29105"/>
        <note>catalytic</note>
    </ligand>
</feature>
<feature type="binding site" evidence="20">
    <location>
        <position position="27"/>
    </location>
    <ligand>
        <name>Mg(2+)</name>
        <dbReference type="ChEBI" id="CHEBI:18420"/>
        <label>1</label>
    </ligand>
</feature>
<dbReference type="UniPathway" id="UPA00275">
    <property type="reaction ID" value="UER00399"/>
</dbReference>
<evidence type="ECO:0000259" key="21">
    <source>
        <dbReference type="Pfam" id="PF00925"/>
    </source>
</evidence>
<dbReference type="NCBIfam" id="NF001591">
    <property type="entry name" value="PRK00393.1"/>
    <property type="match status" value="1"/>
</dbReference>
<keyword evidence="10 20" id="KW-0547">Nucleotide-binding</keyword>
<dbReference type="SUPFAM" id="SSF55821">
    <property type="entry name" value="YrdC/RibB"/>
    <property type="match status" value="1"/>
</dbReference>
<evidence type="ECO:0000313" key="22">
    <source>
        <dbReference type="EMBL" id="ANH82513.1"/>
    </source>
</evidence>
<evidence type="ECO:0000256" key="13">
    <source>
        <dbReference type="ARBA" id="ARBA00022842"/>
    </source>
</evidence>
<dbReference type="STRING" id="1176587.A8C56_17410"/>
<feature type="binding site" evidence="20">
    <location>
        <position position="359"/>
    </location>
    <ligand>
        <name>GTP</name>
        <dbReference type="ChEBI" id="CHEBI:37565"/>
    </ligand>
</feature>
<dbReference type="Gene3D" id="3.40.50.10990">
    <property type="entry name" value="GTP cyclohydrolase II"/>
    <property type="match status" value="1"/>
</dbReference>
<reference evidence="22 23" key="1">
    <citation type="submission" date="2016-05" db="EMBL/GenBank/DDBJ databases">
        <title>Niabella ginsenosidivorans BS26 whole genome sequencing.</title>
        <authorList>
            <person name="Im W.T."/>
            <person name="Siddiqi M.Z."/>
        </authorList>
    </citation>
    <scope>NUCLEOTIDE SEQUENCE [LARGE SCALE GENOMIC DNA]</scope>
    <source>
        <strain evidence="22 23">BS26</strain>
    </source>
</reference>
<keyword evidence="11 20" id="KW-0378">Hydrolase</keyword>
<dbReference type="GO" id="GO:0030145">
    <property type="term" value="F:manganese ion binding"/>
    <property type="evidence" value="ECO:0007669"/>
    <property type="project" value="UniProtKB-UniRule"/>
</dbReference>
<evidence type="ECO:0000256" key="18">
    <source>
        <dbReference type="ARBA" id="ARBA00043932"/>
    </source>
</evidence>
<organism evidence="22 23">
    <name type="scientific">Niabella ginsenosidivorans</name>
    <dbReference type="NCBI Taxonomy" id="1176587"/>
    <lineage>
        <taxon>Bacteria</taxon>
        <taxon>Pseudomonadati</taxon>
        <taxon>Bacteroidota</taxon>
        <taxon>Chitinophagia</taxon>
        <taxon>Chitinophagales</taxon>
        <taxon>Chitinophagaceae</taxon>
        <taxon>Niabella</taxon>
    </lineage>
</organism>
<evidence type="ECO:0000256" key="20">
    <source>
        <dbReference type="HAMAP-Rule" id="MF_01283"/>
    </source>
</evidence>
<feature type="binding site" evidence="20">
    <location>
        <position position="275"/>
    </location>
    <ligand>
        <name>GTP</name>
        <dbReference type="ChEBI" id="CHEBI:37565"/>
    </ligand>
</feature>
<dbReference type="GO" id="GO:0005829">
    <property type="term" value="C:cytosol"/>
    <property type="evidence" value="ECO:0007669"/>
    <property type="project" value="TreeGrafter"/>
</dbReference>
<feature type="binding site" evidence="20">
    <location>
        <position position="354"/>
    </location>
    <ligand>
        <name>GTP</name>
        <dbReference type="ChEBI" id="CHEBI:37565"/>
    </ligand>
</feature>
<gene>
    <name evidence="20" type="primary">ribBA</name>
    <name evidence="22" type="ORF">A8C56_17410</name>
</gene>
<evidence type="ECO:0000256" key="8">
    <source>
        <dbReference type="ARBA" id="ARBA00022619"/>
    </source>
</evidence>
<feature type="binding site" evidence="20">
    <location>
        <begin position="297"/>
        <end position="299"/>
    </location>
    <ligand>
        <name>GTP</name>
        <dbReference type="ChEBI" id="CHEBI:37565"/>
    </ligand>
</feature>
<comment type="cofactor">
    <cofactor evidence="2">
        <name>Mn(2+)</name>
        <dbReference type="ChEBI" id="CHEBI:29035"/>
    </cofactor>
</comment>
<evidence type="ECO:0000256" key="16">
    <source>
        <dbReference type="ARBA" id="ARBA00023239"/>
    </source>
</evidence>
<dbReference type="GO" id="GO:0009231">
    <property type="term" value="P:riboflavin biosynthetic process"/>
    <property type="evidence" value="ECO:0007669"/>
    <property type="project" value="UniProtKB-UniRule"/>
</dbReference>
<keyword evidence="16 20" id="KW-0456">Lyase</keyword>
<dbReference type="InterPro" id="IPR000926">
    <property type="entry name" value="RibA"/>
</dbReference>
<evidence type="ECO:0000256" key="14">
    <source>
        <dbReference type="ARBA" id="ARBA00023134"/>
    </source>
</evidence>
<dbReference type="HAMAP" id="MF_00179">
    <property type="entry name" value="RibA"/>
    <property type="match status" value="1"/>
</dbReference>